<dbReference type="Proteomes" id="UP000188533">
    <property type="component" value="Unassembled WGS sequence"/>
</dbReference>
<dbReference type="InterPro" id="IPR005197">
    <property type="entry name" value="Glyco_hydro_71"/>
</dbReference>
<dbReference type="STRING" id="5353.A0A1Q3EJ87"/>
<feature type="region of interest" description="Disordered" evidence="1">
    <location>
        <begin position="532"/>
        <end position="560"/>
    </location>
</feature>
<name>A0A1Q3EJ87_LENED</name>
<evidence type="ECO:0000256" key="1">
    <source>
        <dbReference type="SAM" id="MobiDB-lite"/>
    </source>
</evidence>
<dbReference type="GO" id="GO:0051118">
    <property type="term" value="F:glucan endo-1,3-alpha-glucosidase activity"/>
    <property type="evidence" value="ECO:0007669"/>
    <property type="project" value="InterPro"/>
</dbReference>
<dbReference type="EMBL" id="BDGU01000421">
    <property type="protein sequence ID" value="GAW07287.1"/>
    <property type="molecule type" value="Genomic_DNA"/>
</dbReference>
<dbReference type="AlphaFoldDB" id="A0A1Q3EJ87"/>
<feature type="compositionally biased region" description="Low complexity" evidence="1">
    <location>
        <begin position="540"/>
        <end position="560"/>
    </location>
</feature>
<organism evidence="2 3">
    <name type="scientific">Lentinula edodes</name>
    <name type="common">Shiitake mushroom</name>
    <name type="synonym">Lentinus edodes</name>
    <dbReference type="NCBI Taxonomy" id="5353"/>
    <lineage>
        <taxon>Eukaryota</taxon>
        <taxon>Fungi</taxon>
        <taxon>Dikarya</taxon>
        <taxon>Basidiomycota</taxon>
        <taxon>Agaricomycotina</taxon>
        <taxon>Agaricomycetes</taxon>
        <taxon>Agaricomycetidae</taxon>
        <taxon>Agaricales</taxon>
        <taxon>Marasmiineae</taxon>
        <taxon>Omphalotaceae</taxon>
        <taxon>Lentinula</taxon>
    </lineage>
</organism>
<evidence type="ECO:0000313" key="3">
    <source>
        <dbReference type="Proteomes" id="UP000188533"/>
    </source>
</evidence>
<keyword evidence="3" id="KW-1185">Reference proteome</keyword>
<reference evidence="2 3" key="2">
    <citation type="submission" date="2017-02" db="EMBL/GenBank/DDBJ databases">
        <title>A genome survey and senescence transcriptome analysis in Lentinula edodes.</title>
        <authorList>
            <person name="Sakamoto Y."/>
            <person name="Nakade K."/>
            <person name="Sato S."/>
            <person name="Yoshida Y."/>
            <person name="Miyazaki K."/>
            <person name="Natsume S."/>
            <person name="Konno N."/>
        </authorList>
    </citation>
    <scope>NUCLEOTIDE SEQUENCE [LARGE SCALE GENOMIC DNA]</scope>
    <source>
        <strain evidence="2 3">NBRC 111202</strain>
    </source>
</reference>
<proteinExistence type="predicted"/>
<dbReference type="Pfam" id="PF03659">
    <property type="entry name" value="Glyco_hydro_71"/>
    <property type="match status" value="1"/>
</dbReference>
<accession>A0A1Q3EJ87</accession>
<gene>
    <name evidence="2" type="ORF">LENED_009266</name>
</gene>
<dbReference type="CDD" id="cd11577">
    <property type="entry name" value="GH71"/>
    <property type="match status" value="1"/>
</dbReference>
<reference evidence="2 3" key="1">
    <citation type="submission" date="2016-08" db="EMBL/GenBank/DDBJ databases">
        <authorList>
            <consortium name="Lentinula edodes genome sequencing consortium"/>
            <person name="Sakamoto Y."/>
            <person name="Nakade K."/>
            <person name="Sato S."/>
            <person name="Yoshida Y."/>
            <person name="Miyazaki K."/>
            <person name="Natsume S."/>
            <person name="Konno N."/>
        </authorList>
    </citation>
    <scope>NUCLEOTIDE SEQUENCE [LARGE SCALE GENOMIC DNA]</scope>
    <source>
        <strain evidence="2 3">NBRC 111202</strain>
    </source>
</reference>
<sequence>MLQSQPPCTEYAPAYAIYVAPSFLCYFSISGRIIMHDTTALSSWIFHRILLASPAANVKAYAMSSTNRSQIESRQTSSSKLVFCHFMIGVVSDRTSSADFDADMQRAKSLGIDAFALNIGTDSYTDTQLGYAYESAANNDMSVFISFDFNWWDAASDAAAVGAKIAQYAGLPAQLHVDVDGTSYVFASSFAGDGLDITTLRSTASGDGFPDVYFAPNFHPGVGDLSVIDGALNWLAWENDGDNKAPQGGVVVTVTEGDQEYDSALSTSQGYIAPASAWFSTHFGPEVTYSKNWVFPSDLLWYMRWLEILELQPPYVEIITWNDYGESHYIGPLSSPHTDDGSSKWVNDMPHDGWLDMAKPFISAYKAGASSPNSYITSDEIIYWYRITPKDLDCDSTDTTMVAANNDTGNYFEGRPDGYDTLADDVFVVPLLTTAGTITVNTGAMEYTFDAPAGASAFSVPFEVGAQSFTLARNGAEVMSATSLKVIQDTCPCGIYNFNAYVGTVPEGTRDVLGADGLTLLTNGLKVACDPTPSLPATPPASTAATATSSATAAPTSPAV</sequence>
<protein>
    <submittedName>
        <fullName evidence="2">Alpha--glucanase</fullName>
    </submittedName>
</protein>
<evidence type="ECO:0000313" key="2">
    <source>
        <dbReference type="EMBL" id="GAW07287.1"/>
    </source>
</evidence>
<dbReference type="Gene3D" id="3.20.20.80">
    <property type="entry name" value="Glycosidases"/>
    <property type="match status" value="1"/>
</dbReference>
<comment type="caution">
    <text evidence="2">The sequence shown here is derived from an EMBL/GenBank/DDBJ whole genome shotgun (WGS) entry which is preliminary data.</text>
</comment>